<feature type="active site" description="Nucleophile" evidence="7">
    <location>
        <position position="460"/>
    </location>
</feature>
<accession>A0A432AUD8</accession>
<dbReference type="PANTHER" id="PTHR41533">
    <property type="entry name" value="L,D-TRANSPEPTIDASE HI_1667-RELATED"/>
    <property type="match status" value="1"/>
</dbReference>
<dbReference type="InterPro" id="IPR002477">
    <property type="entry name" value="Peptidoglycan-bd-like"/>
</dbReference>
<evidence type="ECO:0000256" key="3">
    <source>
        <dbReference type="ARBA" id="ARBA00022679"/>
    </source>
</evidence>
<evidence type="ECO:0000256" key="7">
    <source>
        <dbReference type="PROSITE-ProRule" id="PRU01373"/>
    </source>
</evidence>
<dbReference type="Proteomes" id="UP000279908">
    <property type="component" value="Unassembled WGS sequence"/>
</dbReference>
<proteinExistence type="inferred from homology"/>
<protein>
    <submittedName>
        <fullName evidence="9">Murein L,D-transpeptidase</fullName>
    </submittedName>
</protein>
<dbReference type="Pfam" id="PF01471">
    <property type="entry name" value="PG_binding_1"/>
    <property type="match status" value="1"/>
</dbReference>
<dbReference type="PANTHER" id="PTHR41533:SF2">
    <property type="entry name" value="BLR7131 PROTEIN"/>
    <property type="match status" value="1"/>
</dbReference>
<dbReference type="GO" id="GO:0008360">
    <property type="term" value="P:regulation of cell shape"/>
    <property type="evidence" value="ECO:0007669"/>
    <property type="project" value="UniProtKB-UniRule"/>
</dbReference>
<evidence type="ECO:0000256" key="1">
    <source>
        <dbReference type="ARBA" id="ARBA00004752"/>
    </source>
</evidence>
<dbReference type="Gene3D" id="1.10.101.10">
    <property type="entry name" value="PGBD-like superfamily/PGBD"/>
    <property type="match status" value="1"/>
</dbReference>
<keyword evidence="4 7" id="KW-0133">Cell shape</keyword>
<gene>
    <name evidence="9" type="ORF">EKD02_07510</name>
</gene>
<keyword evidence="6 7" id="KW-0961">Cell wall biogenesis/degradation</keyword>
<dbReference type="SUPFAM" id="SSF141523">
    <property type="entry name" value="L,D-transpeptidase catalytic domain-like"/>
    <property type="match status" value="1"/>
</dbReference>
<evidence type="ECO:0000256" key="2">
    <source>
        <dbReference type="ARBA" id="ARBA00005992"/>
    </source>
</evidence>
<dbReference type="InterPro" id="IPR005490">
    <property type="entry name" value="LD_TPept_cat_dom"/>
</dbReference>
<evidence type="ECO:0000256" key="4">
    <source>
        <dbReference type="ARBA" id="ARBA00022960"/>
    </source>
</evidence>
<dbReference type="Gene3D" id="2.40.440.10">
    <property type="entry name" value="L,D-transpeptidase catalytic domain-like"/>
    <property type="match status" value="1"/>
</dbReference>
<dbReference type="SUPFAM" id="SSF47090">
    <property type="entry name" value="PGBD-like"/>
    <property type="match status" value="1"/>
</dbReference>
<comment type="similarity">
    <text evidence="2">Belongs to the YkuD family.</text>
</comment>
<organism evidence="9 10">
    <name type="scientific">Chlorobium phaeovibrioides</name>
    <dbReference type="NCBI Taxonomy" id="1094"/>
    <lineage>
        <taxon>Bacteria</taxon>
        <taxon>Pseudomonadati</taxon>
        <taxon>Chlorobiota</taxon>
        <taxon>Chlorobiia</taxon>
        <taxon>Chlorobiales</taxon>
        <taxon>Chlorobiaceae</taxon>
        <taxon>Chlorobium/Pelodictyon group</taxon>
        <taxon>Chlorobium</taxon>
    </lineage>
</organism>
<dbReference type="UniPathway" id="UPA00219"/>
<dbReference type="EMBL" id="RXYK01000011">
    <property type="protein sequence ID" value="RTY36957.1"/>
    <property type="molecule type" value="Genomic_DNA"/>
</dbReference>
<dbReference type="CDD" id="cd16913">
    <property type="entry name" value="YkuD_like"/>
    <property type="match status" value="1"/>
</dbReference>
<reference evidence="9 10" key="1">
    <citation type="submission" date="2018-12" db="EMBL/GenBank/DDBJ databases">
        <authorList>
            <person name="Lunina O.N."/>
            <person name="Grouzdev D.S."/>
            <person name="Gorlenko V.M."/>
            <person name="Savvichev A.S."/>
        </authorList>
    </citation>
    <scope>NUCLEOTIDE SEQUENCE [LARGE SCALE GENOMIC DNA]</scope>
    <source>
        <strain evidence="9 10">BrKhr-17</strain>
    </source>
</reference>
<evidence type="ECO:0000313" key="9">
    <source>
        <dbReference type="EMBL" id="RTY36957.1"/>
    </source>
</evidence>
<keyword evidence="3" id="KW-0808">Transferase</keyword>
<dbReference type="InterPro" id="IPR045380">
    <property type="entry name" value="LD_TPept_scaffold_dom"/>
</dbReference>
<sequence>MALFLLFFLAFSPAAPRGAEPSATIVKEDSVAAFMQERFACLLGLEGASGRKDRRTATEQLALWYAARGYRPVWTSPALRSGLLSAVNSAVDDGLLPSDYHCTDIEHYLKHPPRGTGEQARCDILLTDAMLSLATHLRYGKVDPERLDPNWNLTDPKRLAELQLQLQKALASGSIRTALQKMRPEYFKYGLEREALARYRQIEQAGGWPVVPGGQAIRPGQSDPRVPLIRRRLSVTGDFEGRGKESSVVLDSELAAAIRNFQKRHALQADGVAGSATLAAMNVTARERVQQLRVNLERYRWFVGQLEPTFVLVNIAGFSLQYVHEGSLRWSTRVIVGQPYRKTPVFKADMYSVLFNPRWVVPPTILAEDALPAIRQDPGYLSRKQLQVIDGKGSPVDPSSINWNAFGAAAFPYRLQQKAGDHGALGRIKFVMPNRHIVYLHDTPTKDLFEKSSRTFSSGCIRVENPARLAELVLDDSLKWNGGAIRNAIATGKTHSEPLPRRIPVFILYLTAVAERGEVFFLEDIYDRDGAVLKALNAPTQKLTMESCGF</sequence>
<evidence type="ECO:0000256" key="5">
    <source>
        <dbReference type="ARBA" id="ARBA00022984"/>
    </source>
</evidence>
<keyword evidence="5 7" id="KW-0573">Peptidoglycan synthesis</keyword>
<dbReference type="InterPro" id="IPR036365">
    <property type="entry name" value="PGBD-like_sf"/>
</dbReference>
<feature type="domain" description="L,D-TPase catalytic" evidence="8">
    <location>
        <begin position="309"/>
        <end position="488"/>
    </location>
</feature>
<dbReference type="InterPro" id="IPR038063">
    <property type="entry name" value="Transpep_catalytic_dom"/>
</dbReference>
<dbReference type="GO" id="GO:0009252">
    <property type="term" value="P:peptidoglycan biosynthetic process"/>
    <property type="evidence" value="ECO:0007669"/>
    <property type="project" value="UniProtKB-UniPathway"/>
</dbReference>
<dbReference type="RefSeq" id="WP_126384786.1">
    <property type="nucleotide sequence ID" value="NZ_RXYK01000011.1"/>
</dbReference>
<dbReference type="Pfam" id="PF20142">
    <property type="entry name" value="Scaffold"/>
    <property type="match status" value="1"/>
</dbReference>
<dbReference type="InterPro" id="IPR052905">
    <property type="entry name" value="LD-transpeptidase_YkuD-like"/>
</dbReference>
<evidence type="ECO:0000313" key="10">
    <source>
        <dbReference type="Proteomes" id="UP000279908"/>
    </source>
</evidence>
<comment type="pathway">
    <text evidence="1 7">Cell wall biogenesis; peptidoglycan biosynthesis.</text>
</comment>
<dbReference type="InterPro" id="IPR036366">
    <property type="entry name" value="PGBDSf"/>
</dbReference>
<evidence type="ECO:0000259" key="8">
    <source>
        <dbReference type="PROSITE" id="PS52029"/>
    </source>
</evidence>
<name>A0A432AUD8_CHLPH</name>
<comment type="caution">
    <text evidence="9">The sequence shown here is derived from an EMBL/GenBank/DDBJ whole genome shotgun (WGS) entry which is preliminary data.</text>
</comment>
<feature type="active site" description="Proton donor/acceptor" evidence="7">
    <location>
        <position position="441"/>
    </location>
</feature>
<dbReference type="AlphaFoldDB" id="A0A432AUD8"/>
<evidence type="ECO:0000256" key="6">
    <source>
        <dbReference type="ARBA" id="ARBA00023316"/>
    </source>
</evidence>
<dbReference type="PROSITE" id="PS52029">
    <property type="entry name" value="LD_TPASE"/>
    <property type="match status" value="1"/>
</dbReference>
<dbReference type="Pfam" id="PF03734">
    <property type="entry name" value="YkuD"/>
    <property type="match status" value="1"/>
</dbReference>
<dbReference type="GO" id="GO:0004180">
    <property type="term" value="F:carboxypeptidase activity"/>
    <property type="evidence" value="ECO:0007669"/>
    <property type="project" value="UniProtKB-ARBA"/>
</dbReference>
<dbReference type="GO" id="GO:0016740">
    <property type="term" value="F:transferase activity"/>
    <property type="evidence" value="ECO:0007669"/>
    <property type="project" value="UniProtKB-KW"/>
</dbReference>
<dbReference type="GO" id="GO:0071555">
    <property type="term" value="P:cell wall organization"/>
    <property type="evidence" value="ECO:0007669"/>
    <property type="project" value="UniProtKB-UniRule"/>
</dbReference>